<keyword evidence="1" id="KW-0732">Signal</keyword>
<accession>A0A1H0SPE9</accession>
<protein>
    <submittedName>
        <fullName evidence="3">TQXA domain-containing protein</fullName>
    </submittedName>
</protein>
<dbReference type="NCBIfam" id="TIGR03934">
    <property type="entry name" value="TQXA_dom"/>
    <property type="match status" value="1"/>
</dbReference>
<reference evidence="3 4" key="1">
    <citation type="submission" date="2016-10" db="EMBL/GenBank/DDBJ databases">
        <authorList>
            <person name="de Groot N.N."/>
        </authorList>
    </citation>
    <scope>NUCLEOTIDE SEQUENCE [LARGE SCALE GENOMIC DNA]</scope>
    <source>
        <strain evidence="3 4">DSM 12272</strain>
    </source>
</reference>
<dbReference type="RefSeq" id="WP_089969250.1">
    <property type="nucleotide sequence ID" value="NZ_FNJM01000005.1"/>
</dbReference>
<proteinExistence type="predicted"/>
<dbReference type="AlphaFoldDB" id="A0A1H0SPE9"/>
<keyword evidence="4" id="KW-1185">Reference proteome</keyword>
<feature type="signal peptide" evidence="1">
    <location>
        <begin position="1"/>
        <end position="31"/>
    </location>
</feature>
<evidence type="ECO:0000313" key="3">
    <source>
        <dbReference type="EMBL" id="SDP43046.1"/>
    </source>
</evidence>
<evidence type="ECO:0000256" key="1">
    <source>
        <dbReference type="SAM" id="SignalP"/>
    </source>
</evidence>
<dbReference type="EMBL" id="FNJM01000005">
    <property type="protein sequence ID" value="SDP43046.1"/>
    <property type="molecule type" value="Genomic_DNA"/>
</dbReference>
<feature type="chain" id="PRO_5039553641" evidence="1">
    <location>
        <begin position="32"/>
        <end position="207"/>
    </location>
</feature>
<feature type="domain" description="Thioester" evidence="2">
    <location>
        <begin position="67"/>
        <end position="154"/>
    </location>
</feature>
<gene>
    <name evidence="3" type="ORF">SAMN04488529_105130</name>
</gene>
<organism evidence="3 4">
    <name type="scientific">Clostridium gasigenes</name>
    <dbReference type="NCBI Taxonomy" id="94869"/>
    <lineage>
        <taxon>Bacteria</taxon>
        <taxon>Bacillati</taxon>
        <taxon>Bacillota</taxon>
        <taxon>Clostridia</taxon>
        <taxon>Eubacteriales</taxon>
        <taxon>Clostridiaceae</taxon>
        <taxon>Clostridium</taxon>
    </lineage>
</organism>
<dbReference type="STRING" id="94869.SAMN04488529_105130"/>
<evidence type="ECO:0000313" key="4">
    <source>
        <dbReference type="Proteomes" id="UP000198597"/>
    </source>
</evidence>
<dbReference type="InterPro" id="IPR023849">
    <property type="entry name" value="TQXA_dom"/>
</dbReference>
<dbReference type="OrthoDB" id="1902861at2"/>
<dbReference type="Gene3D" id="1.10.150.480">
    <property type="match status" value="1"/>
</dbReference>
<sequence>MKISNKPRFLLITLILSLFLFTSFATFSSQASPNGLVIDTSNIILGKVYYDNFSMVAKKLTSANGIGYCLQINKDYPHSEIFTNQGTVNYDIENILACGYPNRSPKDLNLPSEEDAYFATQIAIWSYIEGYDTSKITGDRPEIITAINTIYNNSLTLKNVKLNYDTNLFFTADSIQHVVILSINISESLPISDISPIIDESNIIQGK</sequence>
<dbReference type="Proteomes" id="UP000198597">
    <property type="component" value="Unassembled WGS sequence"/>
</dbReference>
<dbReference type="InterPro" id="IPR013552">
    <property type="entry name" value="Thioester_dom"/>
</dbReference>
<evidence type="ECO:0000259" key="2">
    <source>
        <dbReference type="Pfam" id="PF08341"/>
    </source>
</evidence>
<dbReference type="Pfam" id="PF08341">
    <property type="entry name" value="TED"/>
    <property type="match status" value="1"/>
</dbReference>
<name>A0A1H0SPE9_9CLOT</name>